<accession>A0A4P9W410</accession>
<gene>
    <name evidence="2" type="ORF">BDK51DRAFT_34215</name>
</gene>
<feature type="non-terminal residue" evidence="2">
    <location>
        <position position="1"/>
    </location>
</feature>
<feature type="region of interest" description="Disordered" evidence="1">
    <location>
        <begin position="215"/>
        <end position="238"/>
    </location>
</feature>
<evidence type="ECO:0000256" key="1">
    <source>
        <dbReference type="SAM" id="MobiDB-lite"/>
    </source>
</evidence>
<evidence type="ECO:0000313" key="3">
    <source>
        <dbReference type="Proteomes" id="UP000269721"/>
    </source>
</evidence>
<feature type="region of interest" description="Disordered" evidence="1">
    <location>
        <begin position="82"/>
        <end position="144"/>
    </location>
</feature>
<dbReference type="AlphaFoldDB" id="A0A4P9W410"/>
<proteinExistence type="predicted"/>
<organism evidence="2 3">
    <name type="scientific">Blyttiomyces helicus</name>
    <dbReference type="NCBI Taxonomy" id="388810"/>
    <lineage>
        <taxon>Eukaryota</taxon>
        <taxon>Fungi</taxon>
        <taxon>Fungi incertae sedis</taxon>
        <taxon>Chytridiomycota</taxon>
        <taxon>Chytridiomycota incertae sedis</taxon>
        <taxon>Chytridiomycetes</taxon>
        <taxon>Chytridiomycetes incertae sedis</taxon>
        <taxon>Blyttiomyces</taxon>
    </lineage>
</organism>
<dbReference type="Proteomes" id="UP000269721">
    <property type="component" value="Unassembled WGS sequence"/>
</dbReference>
<evidence type="ECO:0000313" key="2">
    <source>
        <dbReference type="EMBL" id="RKO85390.1"/>
    </source>
</evidence>
<reference evidence="3" key="1">
    <citation type="journal article" date="2018" name="Nat. Microbiol.">
        <title>Leveraging single-cell genomics to expand the fungal tree of life.</title>
        <authorList>
            <person name="Ahrendt S.R."/>
            <person name="Quandt C.A."/>
            <person name="Ciobanu D."/>
            <person name="Clum A."/>
            <person name="Salamov A."/>
            <person name="Andreopoulos B."/>
            <person name="Cheng J.F."/>
            <person name="Woyke T."/>
            <person name="Pelin A."/>
            <person name="Henrissat B."/>
            <person name="Reynolds N.K."/>
            <person name="Benny G.L."/>
            <person name="Smith M.E."/>
            <person name="James T.Y."/>
            <person name="Grigoriev I.V."/>
        </authorList>
    </citation>
    <scope>NUCLEOTIDE SEQUENCE [LARGE SCALE GENOMIC DNA]</scope>
</reference>
<feature type="compositionally biased region" description="Basic and acidic residues" evidence="1">
    <location>
        <begin position="108"/>
        <end position="118"/>
    </location>
</feature>
<keyword evidence="3" id="KW-1185">Reference proteome</keyword>
<protein>
    <submittedName>
        <fullName evidence="2">Uncharacterized protein</fullName>
    </submittedName>
</protein>
<dbReference type="EMBL" id="KZ999124">
    <property type="protein sequence ID" value="RKO85390.1"/>
    <property type="molecule type" value="Genomic_DNA"/>
</dbReference>
<name>A0A4P9W410_9FUNG</name>
<sequence>KTREEGALTEWGRNTSSIATNDLSSGFRFAAPLHLLQDNHLLFKWVLVQLMVDGEGAAEDWERWDERDMAGEETYGTGATIWLNENGAGPSHAPRDNQAAPVGRHQHERPPQLDRRETTACGRKSYGGFDRPTESEAGGMRMGLPTMVGTRCEVINGRKGGMKRNKLYFARSSRMILRLRCEMQQQLMSSMRRDGGKEAKQYAGELQPSMAFRRNRTTDSIESTESEAGRKWMELPTL</sequence>
<feature type="compositionally biased region" description="Basic and acidic residues" evidence="1">
    <location>
        <begin position="227"/>
        <end position="238"/>
    </location>
</feature>